<organism evidence="3 4">
    <name type="scientific">Consotaella salsifontis</name>
    <dbReference type="NCBI Taxonomy" id="1365950"/>
    <lineage>
        <taxon>Bacteria</taxon>
        <taxon>Pseudomonadati</taxon>
        <taxon>Pseudomonadota</taxon>
        <taxon>Alphaproteobacteria</taxon>
        <taxon>Hyphomicrobiales</taxon>
        <taxon>Aurantimonadaceae</taxon>
        <taxon>Consotaella</taxon>
    </lineage>
</organism>
<dbReference type="InterPro" id="IPR007296">
    <property type="entry name" value="DUF403"/>
</dbReference>
<accession>A0A1T4SQD6</accession>
<gene>
    <name evidence="3" type="ORF">SAMN05428963_11317</name>
</gene>
<keyword evidence="4" id="KW-1185">Reference proteome</keyword>
<proteinExistence type="predicted"/>
<evidence type="ECO:0000259" key="1">
    <source>
        <dbReference type="Pfam" id="PF04168"/>
    </source>
</evidence>
<dbReference type="RefSeq" id="WP_245319298.1">
    <property type="nucleotide sequence ID" value="NZ_FUXL01000013.1"/>
</dbReference>
<dbReference type="PANTHER" id="PTHR34595:SF2">
    <property type="entry name" value="BLR2978 PROTEIN"/>
    <property type="match status" value="1"/>
</dbReference>
<dbReference type="Proteomes" id="UP000190135">
    <property type="component" value="Unassembled WGS sequence"/>
</dbReference>
<protein>
    <submittedName>
        <fullName evidence="3">Uncharacterized conserved protein, circularly permuted ATPgrasp superfamily</fullName>
    </submittedName>
</protein>
<evidence type="ECO:0000313" key="4">
    <source>
        <dbReference type="Proteomes" id="UP000190135"/>
    </source>
</evidence>
<dbReference type="AlphaFoldDB" id="A0A1T4SQD6"/>
<dbReference type="InterPro" id="IPR025841">
    <property type="entry name" value="CP_ATPgrasp_2"/>
</dbReference>
<dbReference type="SUPFAM" id="SSF56059">
    <property type="entry name" value="Glutathione synthetase ATP-binding domain-like"/>
    <property type="match status" value="1"/>
</dbReference>
<dbReference type="Gene3D" id="3.40.50.11290">
    <property type="match status" value="1"/>
</dbReference>
<feature type="domain" description="DUF403" evidence="1">
    <location>
        <begin position="514"/>
        <end position="792"/>
    </location>
</feature>
<dbReference type="STRING" id="1365950.SAMN05428963_11317"/>
<dbReference type="Pfam" id="PF04168">
    <property type="entry name" value="Alpha-E"/>
    <property type="match status" value="1"/>
</dbReference>
<sequence length="805" mass="86698">MTGAGSLEALLAGYRPPAGGFDEMMEAGGTVRECYRPLADALSAMDRAERTARFARAGRYLREAGVFYRVYGGEDPGEEQRVWPLAYPPLVIGEGQWAALEAGLVQRAVFLERLLADLYGDNRLVAEGILPAPIVARNPEYLRPLAGQAASGEPLIRFIAIDLGRGPDGRWWVLGDRAQAPSGAGFALENRVATARAFGDVSRAMRVERLAGFFQRFRETLFRLTGSPTGRVGLLTPGPHNETYFEHAYLARYLGLTLLEGGDLVAGETGVAVRTVHGARPIPVLWRRLDADYADPLELFSASRIGTAGLVAAVRAGRVRLVNALGSGILETRALLAFQAAMAKRLLGEELKLPVIATWWCGQGSERELVRANRERMALAPAFPPASGEEGAMRPILPATGGASPESLFGPAVEAASLVGQEMVALSTVPVFSAGQLEPRPVTLRVYLARGEDGWFVMPGGFARVSQSDDPRAVAMQAGGHSIDVWVTSSQEPKPVTLLGGGGARFARRLPNALPSRSADNLYWLGRYVERTEGVTRLLRLAAARQGELGEGAPLIQRIGDLLAAYGVSLSHDPVVGLEAHARAASATASRIRDRFSPDGWRVLAELEELILRSPPGLGIEALQRLLGEMLTRLAGFTGLVHENMVRFTGWRFLEAGRHLERGTITAGIAATLLKGEPPEGALEALLEFTDSRVAHRRRYSVALSRETVLDLAMLDPLNPRSVSFQAGKLKEMLEHLPGTGGGVTPDGLIRRTARLAVRLETAEPAEVDEAFLNRASADFSAISDLLLRRYFSGAAGGEERGEAE</sequence>
<dbReference type="Pfam" id="PF14403">
    <property type="entry name" value="CP_ATPgrasp_2"/>
    <property type="match status" value="1"/>
</dbReference>
<dbReference type="EMBL" id="FUXL01000013">
    <property type="protein sequence ID" value="SKA30484.1"/>
    <property type="molecule type" value="Genomic_DNA"/>
</dbReference>
<reference evidence="3 4" key="1">
    <citation type="submission" date="2017-02" db="EMBL/GenBank/DDBJ databases">
        <authorList>
            <person name="Peterson S.W."/>
        </authorList>
    </citation>
    <scope>NUCLEOTIDE SEQUENCE [LARGE SCALE GENOMIC DNA]</scope>
    <source>
        <strain evidence="3 4">USBA 369</strain>
    </source>
</reference>
<dbReference type="PANTHER" id="PTHR34595">
    <property type="entry name" value="BLR5612 PROTEIN"/>
    <property type="match status" value="1"/>
</dbReference>
<evidence type="ECO:0000259" key="2">
    <source>
        <dbReference type="Pfam" id="PF14403"/>
    </source>
</evidence>
<name>A0A1T4SQD6_9HYPH</name>
<feature type="domain" description="Circularly permuted ATP-grasp type 2" evidence="2">
    <location>
        <begin position="89"/>
        <end position="466"/>
    </location>
</feature>
<evidence type="ECO:0000313" key="3">
    <source>
        <dbReference type="EMBL" id="SKA30484.1"/>
    </source>
</evidence>
<dbReference type="InterPro" id="IPR051680">
    <property type="entry name" value="ATP-dep_Glu-Cys_Ligase-2"/>
</dbReference>